<comment type="subcellular location">
    <subcellularLocation>
        <location evidence="1">Membrane</location>
    </subcellularLocation>
</comment>
<dbReference type="InterPro" id="IPR000276">
    <property type="entry name" value="GPCR_Rhodpsn"/>
</dbReference>
<keyword evidence="4 7" id="KW-1133">Transmembrane helix</keyword>
<dbReference type="EMBL" id="JAXCGZ010000477">
    <property type="protein sequence ID" value="KAK7085929.1"/>
    <property type="molecule type" value="Genomic_DNA"/>
</dbReference>
<accession>A0AAN9AEP7</accession>
<feature type="domain" description="G-protein coupled receptors family 1 profile" evidence="8">
    <location>
        <begin position="89"/>
        <end position="122"/>
    </location>
</feature>
<reference evidence="9 10" key="1">
    <citation type="submission" date="2023-11" db="EMBL/GenBank/DDBJ databases">
        <title>Halocaridina rubra genome assembly.</title>
        <authorList>
            <person name="Smith C."/>
        </authorList>
    </citation>
    <scope>NUCLEOTIDE SEQUENCE [LARGE SCALE GENOMIC DNA]</scope>
    <source>
        <strain evidence="9">EP-1</strain>
        <tissue evidence="9">Whole</tissue>
    </source>
</reference>
<comment type="caution">
    <text evidence="9">The sequence shown here is derived from an EMBL/GenBank/DDBJ whole genome shotgun (WGS) entry which is preliminary data.</text>
</comment>
<keyword evidence="3 7" id="KW-0812">Transmembrane</keyword>
<dbReference type="AlphaFoldDB" id="A0AAN9AEP7"/>
<comment type="similarity">
    <text evidence="2">Belongs to the G-protein coupled receptor 1 family.</text>
</comment>
<evidence type="ECO:0000313" key="9">
    <source>
        <dbReference type="EMBL" id="KAK7085929.1"/>
    </source>
</evidence>
<organism evidence="9 10">
    <name type="scientific">Halocaridina rubra</name>
    <name type="common">Hawaiian red shrimp</name>
    <dbReference type="NCBI Taxonomy" id="373956"/>
    <lineage>
        <taxon>Eukaryota</taxon>
        <taxon>Metazoa</taxon>
        <taxon>Ecdysozoa</taxon>
        <taxon>Arthropoda</taxon>
        <taxon>Crustacea</taxon>
        <taxon>Multicrustacea</taxon>
        <taxon>Malacostraca</taxon>
        <taxon>Eumalacostraca</taxon>
        <taxon>Eucarida</taxon>
        <taxon>Decapoda</taxon>
        <taxon>Pleocyemata</taxon>
        <taxon>Caridea</taxon>
        <taxon>Atyoidea</taxon>
        <taxon>Atyidae</taxon>
        <taxon>Halocaridina</taxon>
    </lineage>
</organism>
<evidence type="ECO:0000256" key="3">
    <source>
        <dbReference type="ARBA" id="ARBA00022692"/>
    </source>
</evidence>
<evidence type="ECO:0000256" key="1">
    <source>
        <dbReference type="ARBA" id="ARBA00004370"/>
    </source>
</evidence>
<keyword evidence="5 7" id="KW-0472">Membrane</keyword>
<evidence type="ECO:0000256" key="5">
    <source>
        <dbReference type="ARBA" id="ARBA00023136"/>
    </source>
</evidence>
<evidence type="ECO:0000256" key="4">
    <source>
        <dbReference type="ARBA" id="ARBA00022989"/>
    </source>
</evidence>
<keyword evidence="10" id="KW-1185">Reference proteome</keyword>
<feature type="coiled-coil region" evidence="6">
    <location>
        <begin position="24"/>
        <end position="51"/>
    </location>
</feature>
<dbReference type="GO" id="GO:0004930">
    <property type="term" value="F:G protein-coupled receptor activity"/>
    <property type="evidence" value="ECO:0007669"/>
    <property type="project" value="InterPro"/>
</dbReference>
<evidence type="ECO:0000313" key="10">
    <source>
        <dbReference type="Proteomes" id="UP001381693"/>
    </source>
</evidence>
<evidence type="ECO:0000256" key="2">
    <source>
        <dbReference type="ARBA" id="ARBA00010663"/>
    </source>
</evidence>
<feature type="non-terminal residue" evidence="9">
    <location>
        <position position="122"/>
    </location>
</feature>
<proteinExistence type="inferred from homology"/>
<sequence>METPLDYYSIMNFTNEMLTPFHNVKELQLQIESLETNQDDAIVDIRNLNETNDNFSQTNVSLPIDMQFNDGHILQISCYSGIFIVSLIGNLCVLKAILGGGRERRKSRVNLMLLHLAIADLI</sequence>
<gene>
    <name evidence="9" type="ORF">SK128_011049</name>
</gene>
<protein>
    <recommendedName>
        <fullName evidence="8">G-protein coupled receptors family 1 profile domain-containing protein</fullName>
    </recommendedName>
</protein>
<keyword evidence="6" id="KW-0175">Coiled coil</keyword>
<dbReference type="Gene3D" id="1.20.1070.10">
    <property type="entry name" value="Rhodopsin 7-helix transmembrane proteins"/>
    <property type="match status" value="1"/>
</dbReference>
<evidence type="ECO:0000259" key="8">
    <source>
        <dbReference type="PROSITE" id="PS50262"/>
    </source>
</evidence>
<dbReference type="PRINTS" id="PR00237">
    <property type="entry name" value="GPCRRHODOPSN"/>
</dbReference>
<dbReference type="GO" id="GO:0016020">
    <property type="term" value="C:membrane"/>
    <property type="evidence" value="ECO:0007669"/>
    <property type="project" value="UniProtKB-SubCell"/>
</dbReference>
<evidence type="ECO:0000256" key="7">
    <source>
        <dbReference type="SAM" id="Phobius"/>
    </source>
</evidence>
<evidence type="ECO:0000256" key="6">
    <source>
        <dbReference type="SAM" id="Coils"/>
    </source>
</evidence>
<feature type="transmembrane region" description="Helical" evidence="7">
    <location>
        <begin position="73"/>
        <end position="98"/>
    </location>
</feature>
<name>A0AAN9AEP7_HALRR</name>
<dbReference type="InterPro" id="IPR017452">
    <property type="entry name" value="GPCR_Rhodpsn_7TM"/>
</dbReference>
<dbReference type="PROSITE" id="PS50262">
    <property type="entry name" value="G_PROTEIN_RECEP_F1_2"/>
    <property type="match status" value="1"/>
</dbReference>
<dbReference type="SUPFAM" id="SSF81321">
    <property type="entry name" value="Family A G protein-coupled receptor-like"/>
    <property type="match status" value="1"/>
</dbReference>
<dbReference type="Proteomes" id="UP001381693">
    <property type="component" value="Unassembled WGS sequence"/>
</dbReference>